<reference evidence="1" key="1">
    <citation type="journal article" date="2014" name="Front. Microbiol.">
        <title>High frequency of phylogenetically diverse reductive dehalogenase-homologous genes in deep subseafloor sedimentary metagenomes.</title>
        <authorList>
            <person name="Kawai M."/>
            <person name="Futagami T."/>
            <person name="Toyoda A."/>
            <person name="Takaki Y."/>
            <person name="Nishi S."/>
            <person name="Hori S."/>
            <person name="Arai W."/>
            <person name="Tsubouchi T."/>
            <person name="Morono Y."/>
            <person name="Uchiyama I."/>
            <person name="Ito T."/>
            <person name="Fujiyama A."/>
            <person name="Inagaki F."/>
            <person name="Takami H."/>
        </authorList>
    </citation>
    <scope>NUCLEOTIDE SEQUENCE</scope>
    <source>
        <strain evidence="1">Expedition CK06-06</strain>
    </source>
</reference>
<dbReference type="AlphaFoldDB" id="X1NRD5"/>
<sequence>EEREEEVEEVEEKRDELEIGLESMANKYGLQKIMDTIARISMSKKGL</sequence>
<dbReference type="EMBL" id="BARV01024549">
    <property type="protein sequence ID" value="GAI46597.1"/>
    <property type="molecule type" value="Genomic_DNA"/>
</dbReference>
<proteinExistence type="predicted"/>
<feature type="non-terminal residue" evidence="1">
    <location>
        <position position="1"/>
    </location>
</feature>
<gene>
    <name evidence="1" type="ORF">S06H3_40050</name>
</gene>
<organism evidence="1">
    <name type="scientific">marine sediment metagenome</name>
    <dbReference type="NCBI Taxonomy" id="412755"/>
    <lineage>
        <taxon>unclassified sequences</taxon>
        <taxon>metagenomes</taxon>
        <taxon>ecological metagenomes</taxon>
    </lineage>
</organism>
<protein>
    <submittedName>
        <fullName evidence="1">Uncharacterized protein</fullName>
    </submittedName>
</protein>
<evidence type="ECO:0000313" key="1">
    <source>
        <dbReference type="EMBL" id="GAI46597.1"/>
    </source>
</evidence>
<name>X1NRD5_9ZZZZ</name>
<comment type="caution">
    <text evidence="1">The sequence shown here is derived from an EMBL/GenBank/DDBJ whole genome shotgun (WGS) entry which is preliminary data.</text>
</comment>
<accession>X1NRD5</accession>